<comment type="caution">
    <text evidence="4">The sequence shown here is derived from an EMBL/GenBank/DDBJ whole genome shotgun (WGS) entry which is preliminary data.</text>
</comment>
<sequence>MGKQNIGTINALVRITLGLFFISYGTVKATKRPWHQRYYILILAAAMKVAEGIVRYCPVTDMVKKQINANLPFNLFSDPTNIEGDSPEDNQSSGENQSSQSTNPPVTD</sequence>
<proteinExistence type="predicted"/>
<name>A0ABT9VFE7_9BACI</name>
<feature type="transmembrane region" description="Helical" evidence="2">
    <location>
        <begin position="38"/>
        <end position="56"/>
    </location>
</feature>
<evidence type="ECO:0000256" key="2">
    <source>
        <dbReference type="SAM" id="Phobius"/>
    </source>
</evidence>
<keyword evidence="5" id="KW-1185">Reference proteome</keyword>
<keyword evidence="2" id="KW-1133">Transmembrane helix</keyword>
<keyword evidence="2" id="KW-0472">Membrane</keyword>
<accession>A0ABT9VFE7</accession>
<dbReference type="RefSeq" id="WP_306976382.1">
    <property type="nucleotide sequence ID" value="NZ_JAUSTQ010000006.1"/>
</dbReference>
<protein>
    <recommendedName>
        <fullName evidence="3">Inner membrane protein YgaP-like transmembrane domain-containing protein</fullName>
    </recommendedName>
</protein>
<dbReference type="Proteomes" id="UP001224359">
    <property type="component" value="Unassembled WGS sequence"/>
</dbReference>
<evidence type="ECO:0000259" key="3">
    <source>
        <dbReference type="Pfam" id="PF11127"/>
    </source>
</evidence>
<dbReference type="EMBL" id="JAUSTQ010000006">
    <property type="protein sequence ID" value="MDQ0159699.1"/>
    <property type="molecule type" value="Genomic_DNA"/>
</dbReference>
<dbReference type="Pfam" id="PF11127">
    <property type="entry name" value="YgaP-like_TM"/>
    <property type="match status" value="1"/>
</dbReference>
<dbReference type="InterPro" id="IPR021309">
    <property type="entry name" value="YgaP-like_TM"/>
</dbReference>
<feature type="compositionally biased region" description="Low complexity" evidence="1">
    <location>
        <begin position="90"/>
        <end position="108"/>
    </location>
</feature>
<keyword evidence="2" id="KW-0812">Transmembrane</keyword>
<reference evidence="4 5" key="1">
    <citation type="submission" date="2023-07" db="EMBL/GenBank/DDBJ databases">
        <title>Genomic Encyclopedia of Type Strains, Phase IV (KMG-IV): sequencing the most valuable type-strain genomes for metagenomic binning, comparative biology and taxonomic classification.</title>
        <authorList>
            <person name="Goeker M."/>
        </authorList>
    </citation>
    <scope>NUCLEOTIDE SEQUENCE [LARGE SCALE GENOMIC DNA]</scope>
    <source>
        <strain evidence="4 5">DSM 16460</strain>
    </source>
</reference>
<evidence type="ECO:0000256" key="1">
    <source>
        <dbReference type="SAM" id="MobiDB-lite"/>
    </source>
</evidence>
<organism evidence="4 5">
    <name type="scientific">Alkalibacillus salilacus</name>
    <dbReference type="NCBI Taxonomy" id="284582"/>
    <lineage>
        <taxon>Bacteria</taxon>
        <taxon>Bacillati</taxon>
        <taxon>Bacillota</taxon>
        <taxon>Bacilli</taxon>
        <taxon>Bacillales</taxon>
        <taxon>Bacillaceae</taxon>
        <taxon>Alkalibacillus</taxon>
    </lineage>
</organism>
<feature type="transmembrane region" description="Helical" evidence="2">
    <location>
        <begin position="6"/>
        <end position="26"/>
    </location>
</feature>
<evidence type="ECO:0000313" key="4">
    <source>
        <dbReference type="EMBL" id="MDQ0159699.1"/>
    </source>
</evidence>
<gene>
    <name evidence="4" type="ORF">J2S77_001685</name>
</gene>
<evidence type="ECO:0000313" key="5">
    <source>
        <dbReference type="Proteomes" id="UP001224359"/>
    </source>
</evidence>
<feature type="domain" description="Inner membrane protein YgaP-like transmembrane" evidence="3">
    <location>
        <begin position="3"/>
        <end position="65"/>
    </location>
</feature>
<feature type="region of interest" description="Disordered" evidence="1">
    <location>
        <begin position="78"/>
        <end position="108"/>
    </location>
</feature>